<evidence type="ECO:0000313" key="1">
    <source>
        <dbReference type="EMBL" id="CAG8629769.1"/>
    </source>
</evidence>
<sequence>MPIRPQDLARTLSLIVGWKSRRGTEASMNLGETAQLEQKENQHKTPNQGGHSPIMMGMGRKNSRPNRSNTSGATTTQSDQSLNTVD</sequence>
<organism evidence="1 2">
    <name type="scientific">Acaulospora colombiana</name>
    <dbReference type="NCBI Taxonomy" id="27376"/>
    <lineage>
        <taxon>Eukaryota</taxon>
        <taxon>Fungi</taxon>
        <taxon>Fungi incertae sedis</taxon>
        <taxon>Mucoromycota</taxon>
        <taxon>Glomeromycotina</taxon>
        <taxon>Glomeromycetes</taxon>
        <taxon>Diversisporales</taxon>
        <taxon>Acaulosporaceae</taxon>
        <taxon>Acaulospora</taxon>
    </lineage>
</organism>
<protein>
    <submittedName>
        <fullName evidence="1">7942_t:CDS:1</fullName>
    </submittedName>
</protein>
<proteinExistence type="predicted"/>
<keyword evidence="2" id="KW-1185">Reference proteome</keyword>
<name>A0ACA9N6W6_9GLOM</name>
<comment type="caution">
    <text evidence="1">The sequence shown here is derived from an EMBL/GenBank/DDBJ whole genome shotgun (WGS) entry which is preliminary data.</text>
</comment>
<accession>A0ACA9N6W6</accession>
<evidence type="ECO:0000313" key="2">
    <source>
        <dbReference type="Proteomes" id="UP000789525"/>
    </source>
</evidence>
<dbReference type="EMBL" id="CAJVPT010017909">
    <property type="protein sequence ID" value="CAG8629769.1"/>
    <property type="molecule type" value="Genomic_DNA"/>
</dbReference>
<gene>
    <name evidence="1" type="ORF">ACOLOM_LOCUS7593</name>
</gene>
<dbReference type="Proteomes" id="UP000789525">
    <property type="component" value="Unassembled WGS sequence"/>
</dbReference>
<reference evidence="1" key="1">
    <citation type="submission" date="2021-06" db="EMBL/GenBank/DDBJ databases">
        <authorList>
            <person name="Kallberg Y."/>
            <person name="Tangrot J."/>
            <person name="Rosling A."/>
        </authorList>
    </citation>
    <scope>NUCLEOTIDE SEQUENCE</scope>
    <source>
        <strain evidence="1">CL356</strain>
    </source>
</reference>